<feature type="transmembrane region" description="Helical" evidence="1">
    <location>
        <begin position="69"/>
        <end position="88"/>
    </location>
</feature>
<reference evidence="3" key="1">
    <citation type="journal article" date="2019" name="Int. J. Syst. Evol. Microbiol.">
        <title>The Global Catalogue of Microorganisms (GCM) 10K type strain sequencing project: providing services to taxonomists for standard genome sequencing and annotation.</title>
        <authorList>
            <consortium name="The Broad Institute Genomics Platform"/>
            <consortium name="The Broad Institute Genome Sequencing Center for Infectious Disease"/>
            <person name="Wu L."/>
            <person name="Ma J."/>
        </authorList>
    </citation>
    <scope>NUCLEOTIDE SEQUENCE [LARGE SCALE GENOMIC DNA]</scope>
    <source>
        <strain evidence="3">JCM 19134</strain>
    </source>
</reference>
<accession>A0AAV3TZT7</accession>
<feature type="transmembrane region" description="Helical" evidence="1">
    <location>
        <begin position="151"/>
        <end position="173"/>
    </location>
</feature>
<evidence type="ECO:0000313" key="3">
    <source>
        <dbReference type="Proteomes" id="UP001409585"/>
    </source>
</evidence>
<feature type="transmembrane region" description="Helical" evidence="1">
    <location>
        <begin position="29"/>
        <end position="49"/>
    </location>
</feature>
<dbReference type="EMBL" id="BAABLX010000009">
    <property type="protein sequence ID" value="GAA4937581.1"/>
    <property type="molecule type" value="Genomic_DNA"/>
</dbReference>
<organism evidence="2 3">
    <name type="scientific">Halioxenophilus aromaticivorans</name>
    <dbReference type="NCBI Taxonomy" id="1306992"/>
    <lineage>
        <taxon>Bacteria</taxon>
        <taxon>Pseudomonadati</taxon>
        <taxon>Pseudomonadota</taxon>
        <taxon>Gammaproteobacteria</taxon>
        <taxon>Alteromonadales</taxon>
        <taxon>Alteromonadaceae</taxon>
        <taxon>Halioxenophilus</taxon>
    </lineage>
</organism>
<proteinExistence type="predicted"/>
<keyword evidence="1" id="KW-0472">Membrane</keyword>
<comment type="caution">
    <text evidence="2">The sequence shown here is derived from an EMBL/GenBank/DDBJ whole genome shotgun (WGS) entry which is preliminary data.</text>
</comment>
<keyword evidence="1" id="KW-1133">Transmembrane helix</keyword>
<dbReference type="AlphaFoldDB" id="A0AAV3TZT7"/>
<gene>
    <name evidence="2" type="ORF">GCM10025791_14100</name>
</gene>
<feature type="transmembrane region" description="Helical" evidence="1">
    <location>
        <begin position="200"/>
        <end position="220"/>
    </location>
</feature>
<evidence type="ECO:0000256" key="1">
    <source>
        <dbReference type="SAM" id="Phobius"/>
    </source>
</evidence>
<keyword evidence="1" id="KW-0812">Transmembrane</keyword>
<dbReference type="Proteomes" id="UP001409585">
    <property type="component" value="Unassembled WGS sequence"/>
</dbReference>
<evidence type="ECO:0008006" key="4">
    <source>
        <dbReference type="Google" id="ProtNLM"/>
    </source>
</evidence>
<feature type="transmembrane region" description="Helical" evidence="1">
    <location>
        <begin position="232"/>
        <end position="260"/>
    </location>
</feature>
<evidence type="ECO:0000313" key="2">
    <source>
        <dbReference type="EMBL" id="GAA4937581.1"/>
    </source>
</evidence>
<feature type="transmembrane region" description="Helical" evidence="1">
    <location>
        <begin position="284"/>
        <end position="306"/>
    </location>
</feature>
<protein>
    <recommendedName>
        <fullName evidence="4">PNPLA domain-containing protein</fullName>
    </recommendedName>
</protein>
<sequence length="776" mass="86466">MRQGTTKPALNSALDSRQAEDNTPRLQQWAAAVVATGFTACVVTLGALLITSVGQIQDILVQVDQSTHLLHRIGLVLAGCWFSMICWWSARFVFEAMAKAQPGNQSQLVTKSVVIVLPAAPGISSTITRYLPRCYAAILPLVIAVQSARNGLWQVFTINLLAVLIPVMALVIYRRKLTQWLEARYFLSSRRDWHHEIINPYFWGWCAMVLYGAVAVWALANPYTIGHALGAFFVVYWGLGSILFQLVVAICVVLPAALALGKKLLTHLWPEQATRLQRWSQHRWLAPPYPVLLVVALCAGGSAVFFDTDNHHVRRMDSSTGYAYADFDAAWQHFTRNLIQQGLPAAGSEDRVYPVFFVASQGGGLRAAYWASQGLAALTSEIPGISNNLFSLAGVSGGSVGNAFFAAALAGQTQPANSHCDPQTERLPCLLGLAVGQDYLSPVLTSFLYNDMLYRFFPVAGWPFLARDRAAVLETSWENGFAQIFGGNQLSQPMQQIYRQQTRWLPLLLSMGAHQETGARLITAPFDIDPTIFVDHYNTYRLMGCHSDAGLQCDVRASTAALNSARFPYVTPAGTLATSTPWHQKDHIIDGGYVENFGLMATQQMIHYLHRTQKLVLQKDGNTITLMPVILVFSNDMDTMPALLNHRRTVPYVNTGSFAFNELTNPIQGLIANRTARSVQSLTQAIAWQQHYSEQQYFAEFSYPQPDDQEHSLLRDFIVLQLQPDRDGDVDTLVPLGWWLSENSQSFMAKKLREPDYRPYQLIQQIKQHLVPMEEG</sequence>
<keyword evidence="3" id="KW-1185">Reference proteome</keyword>
<dbReference type="RefSeq" id="WP_345419263.1">
    <property type="nucleotide sequence ID" value="NZ_AP031496.1"/>
</dbReference>
<feature type="transmembrane region" description="Helical" evidence="1">
    <location>
        <begin position="108"/>
        <end position="131"/>
    </location>
</feature>
<name>A0AAV3TZT7_9ALTE</name>